<dbReference type="Proteomes" id="UP000435112">
    <property type="component" value="Unassembled WGS sequence"/>
</dbReference>
<evidence type="ECO:0000313" key="1">
    <source>
        <dbReference type="EMBL" id="KAE9015872.1"/>
    </source>
</evidence>
<reference evidence="1 2" key="1">
    <citation type="submission" date="2018-09" db="EMBL/GenBank/DDBJ databases">
        <title>Genomic investigation of the strawberry pathogen Phytophthora fragariae indicates pathogenicity is determined by transcriptional variation in three key races.</title>
        <authorList>
            <person name="Adams T.M."/>
            <person name="Armitage A.D."/>
            <person name="Sobczyk M.K."/>
            <person name="Bates H.J."/>
            <person name="Dunwell J.M."/>
            <person name="Nellist C.F."/>
            <person name="Harrison R.J."/>
        </authorList>
    </citation>
    <scope>NUCLEOTIDE SEQUENCE [LARGE SCALE GENOMIC DNA]</scope>
    <source>
        <strain evidence="1 2">SCRP324</strain>
    </source>
</reference>
<dbReference type="AlphaFoldDB" id="A0A6A3L8U0"/>
<gene>
    <name evidence="1" type="ORF">PR002_g13818</name>
</gene>
<name>A0A6A3L8U0_9STRA</name>
<dbReference type="EMBL" id="QXFU01000931">
    <property type="protein sequence ID" value="KAE9015872.1"/>
    <property type="molecule type" value="Genomic_DNA"/>
</dbReference>
<evidence type="ECO:0000313" key="2">
    <source>
        <dbReference type="Proteomes" id="UP000435112"/>
    </source>
</evidence>
<protein>
    <submittedName>
        <fullName evidence="1">Uncharacterized protein</fullName>
    </submittedName>
</protein>
<accession>A0A6A3L8U0</accession>
<organism evidence="1 2">
    <name type="scientific">Phytophthora rubi</name>
    <dbReference type="NCBI Taxonomy" id="129364"/>
    <lineage>
        <taxon>Eukaryota</taxon>
        <taxon>Sar</taxon>
        <taxon>Stramenopiles</taxon>
        <taxon>Oomycota</taxon>
        <taxon>Peronosporomycetes</taxon>
        <taxon>Peronosporales</taxon>
        <taxon>Peronosporaceae</taxon>
        <taxon>Phytophthora</taxon>
    </lineage>
</organism>
<sequence length="133" mass="13423">MRCSRAPACRASTGNAAAATSAAAAAAAVRGGGAVVASSASFQAGLVACKTRTSNQYEHPKKAPANAHVVYLAPDPSCCASSGNAAAAAARFWSSGTIVYGVRRVGGFLQQPSKLCELLPAVERVLAMVRLSE</sequence>
<comment type="caution">
    <text evidence="1">The sequence shown here is derived from an EMBL/GenBank/DDBJ whole genome shotgun (WGS) entry which is preliminary data.</text>
</comment>
<proteinExistence type="predicted"/>